<keyword evidence="2" id="KW-0862">Zinc</keyword>
<dbReference type="Ensembl" id="ENSORLT00020015680.1">
    <property type="protein sequence ID" value="ENSORLP00020009311.1"/>
    <property type="gene ID" value="ENSORLG00020000904.1"/>
</dbReference>
<feature type="compositionally biased region" description="Basic and acidic residues" evidence="4">
    <location>
        <begin position="1357"/>
        <end position="1379"/>
    </location>
</feature>
<evidence type="ECO:0000256" key="1">
    <source>
        <dbReference type="ARBA" id="ARBA00022771"/>
    </source>
</evidence>
<reference evidence="6" key="3">
    <citation type="submission" date="2025-08" db="UniProtKB">
        <authorList>
            <consortium name="Ensembl"/>
        </authorList>
    </citation>
    <scope>IDENTIFICATION</scope>
    <source>
        <strain evidence="6">HNI</strain>
    </source>
</reference>
<feature type="region of interest" description="Disordered" evidence="4">
    <location>
        <begin position="537"/>
        <end position="560"/>
    </location>
</feature>
<accession>A0A3P9KLM0</accession>
<feature type="domain" description="B box-type" evidence="5">
    <location>
        <begin position="23"/>
        <end position="64"/>
    </location>
</feature>
<dbReference type="PANTHER" id="PTHR25462:SF299">
    <property type="entry name" value="E3 UBIQUITIN-PROTEIN LIGASE TRIM56"/>
    <property type="match status" value="1"/>
</dbReference>
<dbReference type="InterPro" id="IPR000315">
    <property type="entry name" value="Znf_B-box"/>
</dbReference>
<reference evidence="6 7" key="2">
    <citation type="submission" date="2017-04" db="EMBL/GenBank/DDBJ databases">
        <title>CpG methylation of centromeres and impact of large insertions on vertebrate speciation.</title>
        <authorList>
            <person name="Ichikawa K."/>
            <person name="Yoshimura J."/>
            <person name="Morishita S."/>
        </authorList>
    </citation>
    <scope>NUCLEOTIDE SEQUENCE</scope>
    <source>
        <strain evidence="6 7">HNI</strain>
    </source>
</reference>
<feature type="region of interest" description="Disordered" evidence="4">
    <location>
        <begin position="1142"/>
        <end position="1161"/>
    </location>
</feature>
<dbReference type="Pfam" id="PF00643">
    <property type="entry name" value="zf-B_box"/>
    <property type="match status" value="1"/>
</dbReference>
<dbReference type="PROSITE" id="PS50119">
    <property type="entry name" value="ZF_BBOX"/>
    <property type="match status" value="2"/>
</dbReference>
<reference evidence="6" key="4">
    <citation type="submission" date="2025-09" db="UniProtKB">
        <authorList>
            <consortium name="Ensembl"/>
        </authorList>
    </citation>
    <scope>IDENTIFICATION</scope>
    <source>
        <strain evidence="6">HNI</strain>
    </source>
</reference>
<feature type="compositionally biased region" description="Pro residues" evidence="4">
    <location>
        <begin position="1015"/>
        <end position="1033"/>
    </location>
</feature>
<protein>
    <recommendedName>
        <fullName evidence="5">B box-type domain-containing protein</fullName>
    </recommendedName>
</protein>
<feature type="region of interest" description="Disordered" evidence="4">
    <location>
        <begin position="816"/>
        <end position="1068"/>
    </location>
</feature>
<feature type="region of interest" description="Disordered" evidence="4">
    <location>
        <begin position="297"/>
        <end position="374"/>
    </location>
</feature>
<dbReference type="InterPro" id="IPR047153">
    <property type="entry name" value="TRIM45/56/19-like"/>
</dbReference>
<feature type="region of interest" description="Disordered" evidence="4">
    <location>
        <begin position="497"/>
        <end position="517"/>
    </location>
</feature>
<dbReference type="PANTHER" id="PTHR25462">
    <property type="entry name" value="BONUS, ISOFORM C-RELATED"/>
    <property type="match status" value="1"/>
</dbReference>
<feature type="compositionally biased region" description="Polar residues" evidence="4">
    <location>
        <begin position="302"/>
        <end position="374"/>
    </location>
</feature>
<feature type="compositionally biased region" description="Low complexity" evidence="4">
    <location>
        <begin position="1338"/>
        <end position="1356"/>
    </location>
</feature>
<name>A0A3P9KLM0_ORYLA</name>
<feature type="compositionally biased region" description="Pro residues" evidence="4">
    <location>
        <begin position="914"/>
        <end position="924"/>
    </location>
</feature>
<feature type="region of interest" description="Disordered" evidence="4">
    <location>
        <begin position="1335"/>
        <end position="1379"/>
    </location>
</feature>
<evidence type="ECO:0000259" key="5">
    <source>
        <dbReference type="PROSITE" id="PS50119"/>
    </source>
</evidence>
<feature type="region of interest" description="Disordered" evidence="4">
    <location>
        <begin position="721"/>
        <end position="790"/>
    </location>
</feature>
<feature type="region of interest" description="Disordered" evidence="4">
    <location>
        <begin position="666"/>
        <end position="700"/>
    </location>
</feature>
<keyword evidence="1 3" id="KW-0479">Metal-binding</keyword>
<dbReference type="GO" id="GO:0008270">
    <property type="term" value="F:zinc ion binding"/>
    <property type="evidence" value="ECO:0007669"/>
    <property type="project" value="UniProtKB-KW"/>
</dbReference>
<feature type="region of interest" description="Disordered" evidence="4">
    <location>
        <begin position="421"/>
        <end position="444"/>
    </location>
</feature>
<feature type="compositionally biased region" description="Pro residues" evidence="4">
    <location>
        <begin position="879"/>
        <end position="895"/>
    </location>
</feature>
<dbReference type="SUPFAM" id="SSF57845">
    <property type="entry name" value="B-box zinc-binding domain"/>
    <property type="match status" value="1"/>
</dbReference>
<evidence type="ECO:0000256" key="2">
    <source>
        <dbReference type="ARBA" id="ARBA00022833"/>
    </source>
</evidence>
<feature type="domain" description="B box-type" evidence="5">
    <location>
        <begin position="73"/>
        <end position="114"/>
    </location>
</feature>
<evidence type="ECO:0000256" key="3">
    <source>
        <dbReference type="PROSITE-ProRule" id="PRU00024"/>
    </source>
</evidence>
<evidence type="ECO:0000313" key="7">
    <source>
        <dbReference type="Proteomes" id="UP000265180"/>
    </source>
</evidence>
<evidence type="ECO:0000256" key="4">
    <source>
        <dbReference type="SAM" id="MobiDB-lite"/>
    </source>
</evidence>
<dbReference type="InterPro" id="IPR011011">
    <property type="entry name" value="Znf_FYVE_PHD"/>
</dbReference>
<evidence type="ECO:0000313" key="6">
    <source>
        <dbReference type="Ensembl" id="ENSORLP00020009311.1"/>
    </source>
</evidence>
<sequence>MADPWCSVLGGVSPHGCLSPPQCGSCGGAPVWCWCVDCNEALCHDCVSAHRRVTVTRRHKLLDQAPPEVRSIAPTKFCSLHPSETLQLFCFRCNQMTCRDCQLVAHKNHSFEFISKAVESLKKQLGSSIDPLQEQMQASRRSIVEMEERLAVLSQHETFIKTKLQKNFSALAEFLSSRLEKVLKEVQKVHDWERQKIRRRMLKVKQLQQSCMAVTAAAVQAQNLSDLLELLGCMAQIKPQVKDLISQDSAPPKTMACLKVISDQHSMDSILQFGKIEVSWVPFSAYQAPKKDTSCLHEVAPPTSSSSFNGIAPPTSSSLSGVAPPTSSSSISGVAPPTSSSLSGIAPPTSSSSFNGIAPPTSSSLSGVAPPTSSLSINGVAPPTSSSLSGIAPPTSSSSISGFAPPTFSFKRIAPPTSSSISGIAAPTSSSSLSGIAPPTSSSSISGIAPPTSFSFFNGIAPPTFSFKRIAPPSSSSLSGIAPPTFSSSISGVAPPTSSSSLSGVAPPTSSSSISGVAPPTSSSFLSGIAPPTSSSSFNGIAPPTSSSLSGAAPPTSSSSISGIAPPTSFSFFNGIAPPTFSFKRIAPPTSSSLSGIAPPTSSLSFNGITPPTFSSLSGIAPPTSSSSFNGITPPTSSSLSGIAPPTSSLSFNGITPPTFSSLSGIAPPTSSSSFSDMAPPSSSTYSSFSSETPPPLVSHSSAPSLLSLLSWRHSTYAPPVHTADAPPAPPSAPPDPKKAKRADSVCSSQLAPPFAPLPAQTHPTPTLSVNYPAPPPTSLDPLGVTPPQTSAAAASNVRINVISRSEVAALSRLLEWPQKHHNPPKKKPARSSDPQGGRSAAFQKHPPKKTKSSGGASTLLFHSLAPQSKNLTTSSSPTCPPPITPAVTPEPPSQQQPSVFAPGGLAASKPTAPSLPSPPPSTPPSRSALAPTPPYPQIPLKDQEPPHTLQRESASLQPGSFVSPPRTKTPQPPHPSLRDRPPSQEEPSPHPGSCRGGPGSFASEPSEQEAEPAPAFPVKPEPPEKPAPPPASEEPTSAPCGGLDPDGTPVRKLAAGTRGGGAPLSRDSRLLQPRVSLFRLPVSWSGPDRPLPRFQLIIGNAEDEIYMQEISQVETSRPKDSCRSVSLKPLNRQPFWFQTPAESLDSTGSSSTDDHALNDQNPDFTQPLSLEILSCSTCGASDASKICVSCGRGYHRDCHVPPVRPDIWSALTCSLCQDLSDPADPFSSDRPACQTSGLGLLDQRKCETLVLHLLVEGCGRLSESGFLLDLTRISERLTCQRLPGFQRAEDLVSELWTLMEETSQNDALKDLQESFQNKVKEMFGSELLPLLRRTSNSKAPPAGGSSSPKCAASGPKEVDSELPKVRRDRERTGRGSKLEVVRRRLRDFLDMKQLPPGKRMKTD</sequence>
<dbReference type="Gene3D" id="3.30.160.60">
    <property type="entry name" value="Classic Zinc Finger"/>
    <property type="match status" value="1"/>
</dbReference>
<dbReference type="SUPFAM" id="SSF57903">
    <property type="entry name" value="FYVE/PHD zinc finger"/>
    <property type="match status" value="1"/>
</dbReference>
<reference key="1">
    <citation type="journal article" date="2007" name="Nature">
        <title>The medaka draft genome and insights into vertebrate genome evolution.</title>
        <authorList>
            <person name="Kasahara M."/>
            <person name="Naruse K."/>
            <person name="Sasaki S."/>
            <person name="Nakatani Y."/>
            <person name="Qu W."/>
            <person name="Ahsan B."/>
            <person name="Yamada T."/>
            <person name="Nagayasu Y."/>
            <person name="Doi K."/>
            <person name="Kasai Y."/>
            <person name="Jindo T."/>
            <person name="Kobayashi D."/>
            <person name="Shimada A."/>
            <person name="Toyoda A."/>
            <person name="Kuroki Y."/>
            <person name="Fujiyama A."/>
            <person name="Sasaki T."/>
            <person name="Shimizu A."/>
            <person name="Asakawa S."/>
            <person name="Shimizu N."/>
            <person name="Hashimoto S."/>
            <person name="Yang J."/>
            <person name="Lee Y."/>
            <person name="Matsushima K."/>
            <person name="Sugano S."/>
            <person name="Sakaizumi M."/>
            <person name="Narita T."/>
            <person name="Ohishi K."/>
            <person name="Haga S."/>
            <person name="Ohta F."/>
            <person name="Nomoto H."/>
            <person name="Nogata K."/>
            <person name="Morishita T."/>
            <person name="Endo T."/>
            <person name="Shin-I T."/>
            <person name="Takeda H."/>
            <person name="Morishita S."/>
            <person name="Kohara Y."/>
        </authorList>
    </citation>
    <scope>NUCLEOTIDE SEQUENCE [LARGE SCALE GENOMIC DNA]</scope>
    <source>
        <strain>Hd-rR</strain>
    </source>
</reference>
<dbReference type="Proteomes" id="UP000265180">
    <property type="component" value="Chromosome 16"/>
</dbReference>
<organism evidence="6 7">
    <name type="scientific">Oryzias latipes</name>
    <name type="common">Japanese rice fish</name>
    <name type="synonym">Japanese killifish</name>
    <dbReference type="NCBI Taxonomy" id="8090"/>
    <lineage>
        <taxon>Eukaryota</taxon>
        <taxon>Metazoa</taxon>
        <taxon>Chordata</taxon>
        <taxon>Craniata</taxon>
        <taxon>Vertebrata</taxon>
        <taxon>Euteleostomi</taxon>
        <taxon>Actinopterygii</taxon>
        <taxon>Neopterygii</taxon>
        <taxon>Teleostei</taxon>
        <taxon>Neoteleostei</taxon>
        <taxon>Acanthomorphata</taxon>
        <taxon>Ovalentaria</taxon>
        <taxon>Atherinomorphae</taxon>
        <taxon>Beloniformes</taxon>
        <taxon>Adrianichthyidae</taxon>
        <taxon>Oryziinae</taxon>
        <taxon>Oryzias</taxon>
    </lineage>
</organism>
<keyword evidence="1 3" id="KW-0863">Zinc-finger</keyword>
<feature type="compositionally biased region" description="Low complexity" evidence="4">
    <location>
        <begin position="1001"/>
        <end position="1014"/>
    </location>
</feature>
<feature type="compositionally biased region" description="Polar residues" evidence="4">
    <location>
        <begin position="952"/>
        <end position="961"/>
    </location>
</feature>
<proteinExistence type="predicted"/>
<dbReference type="CDD" id="cd19775">
    <property type="entry name" value="Bbox2_TIF1_C-VI"/>
    <property type="match status" value="1"/>
</dbReference>
<feature type="compositionally biased region" description="Basic residues" evidence="4">
    <location>
        <begin position="820"/>
        <end position="830"/>
    </location>
</feature>
<dbReference type="SMART" id="SM00336">
    <property type="entry name" value="BBOX"/>
    <property type="match status" value="2"/>
</dbReference>